<dbReference type="InterPro" id="IPR013815">
    <property type="entry name" value="ATP_grasp_subdomain_1"/>
</dbReference>
<dbReference type="NCBIfam" id="NF004679">
    <property type="entry name" value="PRK06019.1-5"/>
    <property type="match status" value="1"/>
</dbReference>
<dbReference type="OrthoDB" id="9804625at2"/>
<gene>
    <name evidence="5 6" type="primary">purK</name>
    <name evidence="8" type="ORF">SAMN05216526_0980</name>
</gene>
<dbReference type="SUPFAM" id="SSF56059">
    <property type="entry name" value="Glutathione synthetase ATP-binding domain-like"/>
    <property type="match status" value="1"/>
</dbReference>
<dbReference type="FunFam" id="3.30.470.20:FF:000029">
    <property type="entry name" value="N5-carboxyaminoimidazole ribonucleotide synthase"/>
    <property type="match status" value="1"/>
</dbReference>
<dbReference type="AlphaFoldDB" id="A0A1R3VZL4"/>
<dbReference type="HAMAP" id="MF_01928">
    <property type="entry name" value="PurK"/>
    <property type="match status" value="1"/>
</dbReference>
<dbReference type="PANTHER" id="PTHR11609:SF5">
    <property type="entry name" value="PHOSPHORIBOSYLAMINOIMIDAZOLE CARBOXYLASE"/>
    <property type="match status" value="1"/>
</dbReference>
<feature type="binding site" evidence="5">
    <location>
        <position position="144"/>
    </location>
    <ligand>
        <name>ATP</name>
        <dbReference type="ChEBI" id="CHEBI:30616"/>
    </ligand>
</feature>
<keyword evidence="4 5" id="KW-0067">ATP-binding</keyword>
<dbReference type="GO" id="GO:0034028">
    <property type="term" value="F:5-(carboxyamino)imidazole ribonucleotide synthase activity"/>
    <property type="evidence" value="ECO:0007669"/>
    <property type="project" value="UniProtKB-UniRule"/>
</dbReference>
<dbReference type="InterPro" id="IPR054350">
    <property type="entry name" value="PurT/PurK_preATP-grasp"/>
</dbReference>
<dbReference type="Gene3D" id="3.30.1490.20">
    <property type="entry name" value="ATP-grasp fold, A domain"/>
    <property type="match status" value="1"/>
</dbReference>
<dbReference type="GO" id="GO:0046872">
    <property type="term" value="F:metal ion binding"/>
    <property type="evidence" value="ECO:0007669"/>
    <property type="project" value="InterPro"/>
</dbReference>
<keyword evidence="3 5" id="KW-0658">Purine biosynthesis</keyword>
<accession>A0A1R3VZL4</accession>
<comment type="catalytic activity">
    <reaction evidence="5 6">
        <text>5-amino-1-(5-phospho-beta-D-ribosyl)imidazole + hydrogencarbonate + ATP = 5-carboxyamino-1-(5-phospho-D-ribosyl)imidazole + ADP + phosphate + 2 H(+)</text>
        <dbReference type="Rhea" id="RHEA:19317"/>
        <dbReference type="ChEBI" id="CHEBI:15378"/>
        <dbReference type="ChEBI" id="CHEBI:17544"/>
        <dbReference type="ChEBI" id="CHEBI:30616"/>
        <dbReference type="ChEBI" id="CHEBI:43474"/>
        <dbReference type="ChEBI" id="CHEBI:58730"/>
        <dbReference type="ChEBI" id="CHEBI:137981"/>
        <dbReference type="ChEBI" id="CHEBI:456216"/>
        <dbReference type="EC" id="6.3.4.18"/>
    </reaction>
</comment>
<dbReference type="Pfam" id="PF02222">
    <property type="entry name" value="ATP-grasp"/>
    <property type="match status" value="1"/>
</dbReference>
<dbReference type="Pfam" id="PF22660">
    <property type="entry name" value="RS_preATP-grasp-like"/>
    <property type="match status" value="1"/>
</dbReference>
<dbReference type="NCBIfam" id="NF004677">
    <property type="entry name" value="PRK06019.1-3"/>
    <property type="match status" value="1"/>
</dbReference>
<dbReference type="GO" id="GO:0005524">
    <property type="term" value="F:ATP binding"/>
    <property type="evidence" value="ECO:0007669"/>
    <property type="project" value="UniProtKB-UniRule"/>
</dbReference>
<comment type="pathway">
    <text evidence="5 6">Purine metabolism; IMP biosynthesis via de novo pathway; 5-amino-1-(5-phospho-D-ribosyl)imidazole-4-carboxylate from 5-amino-1-(5-phospho-D-ribosyl)imidazole (N5-CAIR route): step 1/2.</text>
</comment>
<evidence type="ECO:0000259" key="7">
    <source>
        <dbReference type="PROSITE" id="PS50975"/>
    </source>
</evidence>
<dbReference type="UniPathway" id="UPA00074">
    <property type="reaction ID" value="UER00942"/>
</dbReference>
<dbReference type="GO" id="GO:0004638">
    <property type="term" value="F:phosphoribosylaminoimidazole carboxylase activity"/>
    <property type="evidence" value="ECO:0007669"/>
    <property type="project" value="InterPro"/>
</dbReference>
<keyword evidence="9" id="KW-1185">Reference proteome</keyword>
<dbReference type="GO" id="GO:0006189">
    <property type="term" value="P:'de novo' IMP biosynthetic process"/>
    <property type="evidence" value="ECO:0007669"/>
    <property type="project" value="UniProtKB-UniRule"/>
</dbReference>
<sequence length="379" mass="41065">MILPGKTLGMLGGGQLGRFFTVAARSLGYRVVVLDPDTGSPAGRMADEHLHAAYTDAWALEQMASGCAVLSTEFENIPAESLRRLAKHRPVRPGADALEQTQNRIREKQMLKAAGLETVPYAEIQGLEDLSSALSSIQLPAILKRAALGYDGKGQVTVTTQETAQEAFEYLGKVPCVLEQRVDLDCEISVILARTASGQSCCFPIAENRHRHGILHMSVVPANIDADIKAQAEAAAAAIAAHLDYVGLLAVEFFVTRDGQLLVNEVAPRPHNSGHFTLDACVTSQFEQQVRAICDLPLGATDLLRPAVMVNLLGDLWANGMPDWSLLLANPQVKLHLYGKEEARPGRKMGHFTVLADDVTTALRQAEQLYQQLRDQAGS</sequence>
<feature type="binding site" evidence="5">
    <location>
        <position position="187"/>
    </location>
    <ligand>
        <name>ATP</name>
        <dbReference type="ChEBI" id="CHEBI:30616"/>
    </ligand>
</feature>
<proteinExistence type="inferred from homology"/>
<dbReference type="EC" id="6.3.4.18" evidence="5 6"/>
<feature type="binding site" evidence="5">
    <location>
        <position position="104"/>
    </location>
    <ligand>
        <name>ATP</name>
        <dbReference type="ChEBI" id="CHEBI:30616"/>
    </ligand>
</feature>
<dbReference type="PROSITE" id="PS50975">
    <property type="entry name" value="ATP_GRASP"/>
    <property type="match status" value="1"/>
</dbReference>
<feature type="binding site" evidence="5">
    <location>
        <position position="210"/>
    </location>
    <ligand>
        <name>ATP</name>
        <dbReference type="ChEBI" id="CHEBI:30616"/>
    </ligand>
</feature>
<dbReference type="SUPFAM" id="SSF51246">
    <property type="entry name" value="Rudiment single hybrid motif"/>
    <property type="match status" value="1"/>
</dbReference>
<evidence type="ECO:0000256" key="2">
    <source>
        <dbReference type="ARBA" id="ARBA00022741"/>
    </source>
</evidence>
<dbReference type="Proteomes" id="UP000223759">
    <property type="component" value="Unassembled WGS sequence"/>
</dbReference>
<comment type="similarity">
    <text evidence="5 6">Belongs to the PurK/PurT family.</text>
</comment>
<feature type="binding site" evidence="5">
    <location>
        <begin position="149"/>
        <end position="155"/>
    </location>
    <ligand>
        <name>ATP</name>
        <dbReference type="ChEBI" id="CHEBI:30616"/>
    </ligand>
</feature>
<keyword evidence="2 5" id="KW-0547">Nucleotide-binding</keyword>
<dbReference type="STRING" id="233100.SAMN05216526_0980"/>
<comment type="subunit">
    <text evidence="5 6">Homodimer.</text>
</comment>
<dbReference type="InterPro" id="IPR011761">
    <property type="entry name" value="ATP-grasp"/>
</dbReference>
<dbReference type="InterPro" id="IPR011054">
    <property type="entry name" value="Rudment_hybrid_motif"/>
</dbReference>
<name>A0A1R3VZL4_9GAMM</name>
<reference evidence="8 9" key="1">
    <citation type="submission" date="2017-01" db="EMBL/GenBank/DDBJ databases">
        <authorList>
            <person name="Mah S.A."/>
            <person name="Swanson W.J."/>
            <person name="Moy G.W."/>
            <person name="Vacquier V.D."/>
        </authorList>
    </citation>
    <scope>NUCLEOTIDE SEQUENCE [LARGE SCALE GENOMIC DNA]</scope>
    <source>
        <strain evidence="8 9">M9</strain>
    </source>
</reference>
<dbReference type="NCBIfam" id="NF004675">
    <property type="entry name" value="PRK06019.1-1"/>
    <property type="match status" value="1"/>
</dbReference>
<feature type="binding site" evidence="5">
    <location>
        <begin position="264"/>
        <end position="265"/>
    </location>
    <ligand>
        <name>ATP</name>
        <dbReference type="ChEBI" id="CHEBI:30616"/>
    </ligand>
</feature>
<evidence type="ECO:0000256" key="5">
    <source>
        <dbReference type="HAMAP-Rule" id="MF_01928"/>
    </source>
</evidence>
<dbReference type="InterPro" id="IPR005875">
    <property type="entry name" value="PurK"/>
</dbReference>
<feature type="binding site" evidence="5">
    <location>
        <begin position="179"/>
        <end position="182"/>
    </location>
    <ligand>
        <name>ATP</name>
        <dbReference type="ChEBI" id="CHEBI:30616"/>
    </ligand>
</feature>
<evidence type="ECO:0000256" key="1">
    <source>
        <dbReference type="ARBA" id="ARBA00022598"/>
    </source>
</evidence>
<comment type="function">
    <text evidence="6">Catalyzes the ATP-dependent conversion of 5-aminoimidazole ribonucleotide (AIR) and HCO(3)- to N5-carboxyaminoimidazole ribonucleotide (N5-CAIR).</text>
</comment>
<dbReference type="InterPro" id="IPR003135">
    <property type="entry name" value="ATP-grasp_carboxylate-amine"/>
</dbReference>
<dbReference type="NCBIfam" id="NF004676">
    <property type="entry name" value="PRK06019.1-2"/>
    <property type="match status" value="1"/>
</dbReference>
<evidence type="ECO:0000256" key="6">
    <source>
        <dbReference type="RuleBase" id="RU361200"/>
    </source>
</evidence>
<dbReference type="PANTHER" id="PTHR11609">
    <property type="entry name" value="PURINE BIOSYNTHESIS PROTEIN 6/7, PUR6/7"/>
    <property type="match status" value="1"/>
</dbReference>
<organism evidence="8 9">
    <name type="scientific">Ectothiorhodosinus mongolicus</name>
    <dbReference type="NCBI Taxonomy" id="233100"/>
    <lineage>
        <taxon>Bacteria</taxon>
        <taxon>Pseudomonadati</taxon>
        <taxon>Pseudomonadota</taxon>
        <taxon>Gammaproteobacteria</taxon>
        <taxon>Chromatiales</taxon>
        <taxon>Ectothiorhodospiraceae</taxon>
        <taxon>Ectothiorhodosinus</taxon>
    </lineage>
</organism>
<evidence type="ECO:0000313" key="9">
    <source>
        <dbReference type="Proteomes" id="UP000223759"/>
    </source>
</evidence>
<dbReference type="InterPro" id="IPR040686">
    <property type="entry name" value="PurK_C"/>
</dbReference>
<evidence type="ECO:0000313" key="8">
    <source>
        <dbReference type="EMBL" id="SIT68989.1"/>
    </source>
</evidence>
<dbReference type="Pfam" id="PF17769">
    <property type="entry name" value="PurK_C"/>
    <property type="match status" value="1"/>
</dbReference>
<feature type="domain" description="ATP-grasp" evidence="7">
    <location>
        <begin position="108"/>
        <end position="294"/>
    </location>
</feature>
<dbReference type="FunFam" id="3.30.1490.20:FF:000015">
    <property type="entry name" value="N5-carboxyaminoimidazole ribonucleotide synthase"/>
    <property type="match status" value="1"/>
</dbReference>
<comment type="function">
    <text evidence="5">Catalyzes the ATP-dependent conversion of 5-aminoimidazole ribonucleotide (AIR) and HCO(3)(-) to N5-carboxyaminoimidazole ribonucleotide (N5-CAIR).</text>
</comment>
<dbReference type="Gene3D" id="3.30.470.20">
    <property type="entry name" value="ATP-grasp fold, B domain"/>
    <property type="match status" value="1"/>
</dbReference>
<keyword evidence="1 5" id="KW-0436">Ligase</keyword>
<dbReference type="NCBIfam" id="TIGR01161">
    <property type="entry name" value="purK"/>
    <property type="match status" value="1"/>
</dbReference>
<dbReference type="RefSeq" id="WP_076755405.1">
    <property type="nucleotide sequence ID" value="NZ_CP023018.1"/>
</dbReference>
<protein>
    <recommendedName>
        <fullName evidence="5 6">N5-carboxyaminoimidazole ribonucleotide synthase</fullName>
        <shortName evidence="5 6">N5-CAIR synthase</shortName>
        <ecNumber evidence="5 6">6.3.4.18</ecNumber>
    </recommendedName>
    <alternativeName>
        <fullName evidence="5 6">5-(carboxyamino)imidazole ribonucleotide synthetase</fullName>
    </alternativeName>
</protein>
<dbReference type="GO" id="GO:0005829">
    <property type="term" value="C:cytosol"/>
    <property type="evidence" value="ECO:0007669"/>
    <property type="project" value="TreeGrafter"/>
</dbReference>
<dbReference type="InterPro" id="IPR016185">
    <property type="entry name" value="PreATP-grasp_dom_sf"/>
</dbReference>
<evidence type="ECO:0000256" key="3">
    <source>
        <dbReference type="ARBA" id="ARBA00022755"/>
    </source>
</evidence>
<dbReference type="EMBL" id="FTPK01000002">
    <property type="protein sequence ID" value="SIT68989.1"/>
    <property type="molecule type" value="Genomic_DNA"/>
</dbReference>
<dbReference type="Gene3D" id="3.40.50.20">
    <property type="match status" value="1"/>
</dbReference>
<evidence type="ECO:0000256" key="4">
    <source>
        <dbReference type="ARBA" id="ARBA00022840"/>
    </source>
</evidence>
<dbReference type="SUPFAM" id="SSF52440">
    <property type="entry name" value="PreATP-grasp domain"/>
    <property type="match status" value="1"/>
</dbReference>